<evidence type="ECO:0000313" key="2">
    <source>
        <dbReference type="Proteomes" id="UP000179237"/>
    </source>
</evidence>
<organism evidence="1 2">
    <name type="scientific">Candidatus Collierbacteria bacterium RIFOXYD1_FULL_40_9</name>
    <dbReference type="NCBI Taxonomy" id="1817731"/>
    <lineage>
        <taxon>Bacteria</taxon>
        <taxon>Candidatus Collieribacteriota</taxon>
    </lineage>
</organism>
<evidence type="ECO:0000313" key="1">
    <source>
        <dbReference type="EMBL" id="OGD81403.1"/>
    </source>
</evidence>
<proteinExistence type="predicted"/>
<dbReference type="AlphaFoldDB" id="A0A1F5FP58"/>
<reference evidence="1 2" key="1">
    <citation type="journal article" date="2016" name="Nat. Commun.">
        <title>Thousands of microbial genomes shed light on interconnected biogeochemical processes in an aquifer system.</title>
        <authorList>
            <person name="Anantharaman K."/>
            <person name="Brown C.T."/>
            <person name="Hug L.A."/>
            <person name="Sharon I."/>
            <person name="Castelle C.J."/>
            <person name="Probst A.J."/>
            <person name="Thomas B.C."/>
            <person name="Singh A."/>
            <person name="Wilkins M.J."/>
            <person name="Karaoz U."/>
            <person name="Brodie E.L."/>
            <person name="Williams K.H."/>
            <person name="Hubbard S.S."/>
            <person name="Banfield J.F."/>
        </authorList>
    </citation>
    <scope>NUCLEOTIDE SEQUENCE [LARGE SCALE GENOMIC DNA]</scope>
</reference>
<dbReference type="EMBL" id="MFAQ01000045">
    <property type="protein sequence ID" value="OGD81403.1"/>
    <property type="molecule type" value="Genomic_DNA"/>
</dbReference>
<sequence length="65" mass="7467">MKNPSLVEGFFMAKKWDEKDEFSFVTNLNEAGRSPPPQVGRYQPPIANHFCVYQTFIFISVKAVL</sequence>
<accession>A0A1F5FP58</accession>
<protein>
    <submittedName>
        <fullName evidence="1">Uncharacterized protein</fullName>
    </submittedName>
</protein>
<comment type="caution">
    <text evidence="1">The sequence shown here is derived from an EMBL/GenBank/DDBJ whole genome shotgun (WGS) entry which is preliminary data.</text>
</comment>
<dbReference type="Proteomes" id="UP000179237">
    <property type="component" value="Unassembled WGS sequence"/>
</dbReference>
<gene>
    <name evidence="1" type="ORF">A2572_01220</name>
</gene>
<name>A0A1F5FP58_9BACT</name>